<reference evidence="2 3" key="1">
    <citation type="journal article" date="2018" name="Front. Plant Sci.">
        <title>Red Clover (Trifolium pratense) and Zigzag Clover (T. medium) - A Picture of Genomic Similarities and Differences.</title>
        <authorList>
            <person name="Dluhosova J."/>
            <person name="Istvanek J."/>
            <person name="Nedelnik J."/>
            <person name="Repkova J."/>
        </authorList>
    </citation>
    <scope>NUCLEOTIDE SEQUENCE [LARGE SCALE GENOMIC DNA]</scope>
    <source>
        <strain evidence="3">cv. 10/8</strain>
        <tissue evidence="2">Leaf</tissue>
    </source>
</reference>
<dbReference type="EMBL" id="LXQA010141316">
    <property type="protein sequence ID" value="MCI24417.1"/>
    <property type="molecule type" value="Genomic_DNA"/>
</dbReference>
<keyword evidence="3" id="KW-1185">Reference proteome</keyword>
<protein>
    <submittedName>
        <fullName evidence="2">Drought resistance protein</fullName>
    </submittedName>
</protein>
<evidence type="ECO:0000313" key="3">
    <source>
        <dbReference type="Proteomes" id="UP000265520"/>
    </source>
</evidence>
<keyword evidence="1" id="KW-0732">Signal</keyword>
<evidence type="ECO:0000313" key="2">
    <source>
        <dbReference type="EMBL" id="MCI24417.1"/>
    </source>
</evidence>
<name>A0A392QKI6_9FABA</name>
<feature type="non-terminal residue" evidence="2">
    <location>
        <position position="43"/>
    </location>
</feature>
<comment type="caution">
    <text evidence="2">The sequence shown here is derived from an EMBL/GenBank/DDBJ whole genome shotgun (WGS) entry which is preliminary data.</text>
</comment>
<evidence type="ECO:0000256" key="1">
    <source>
        <dbReference type="SAM" id="SignalP"/>
    </source>
</evidence>
<accession>A0A392QKI6</accession>
<proteinExistence type="predicted"/>
<feature type="chain" id="PRO_5017318836" evidence="1">
    <location>
        <begin position="25"/>
        <end position="43"/>
    </location>
</feature>
<dbReference type="Proteomes" id="UP000265520">
    <property type="component" value="Unassembled WGS sequence"/>
</dbReference>
<sequence length="43" mass="4631">MMASHRSIFATSILLFALLAIASATDYGYGPTPNTEKSKPKTE</sequence>
<gene>
    <name evidence="2" type="ORF">A2U01_0045600</name>
</gene>
<organism evidence="2 3">
    <name type="scientific">Trifolium medium</name>
    <dbReference type="NCBI Taxonomy" id="97028"/>
    <lineage>
        <taxon>Eukaryota</taxon>
        <taxon>Viridiplantae</taxon>
        <taxon>Streptophyta</taxon>
        <taxon>Embryophyta</taxon>
        <taxon>Tracheophyta</taxon>
        <taxon>Spermatophyta</taxon>
        <taxon>Magnoliopsida</taxon>
        <taxon>eudicotyledons</taxon>
        <taxon>Gunneridae</taxon>
        <taxon>Pentapetalae</taxon>
        <taxon>rosids</taxon>
        <taxon>fabids</taxon>
        <taxon>Fabales</taxon>
        <taxon>Fabaceae</taxon>
        <taxon>Papilionoideae</taxon>
        <taxon>50 kb inversion clade</taxon>
        <taxon>NPAAA clade</taxon>
        <taxon>Hologalegina</taxon>
        <taxon>IRL clade</taxon>
        <taxon>Trifolieae</taxon>
        <taxon>Trifolium</taxon>
    </lineage>
</organism>
<dbReference type="AlphaFoldDB" id="A0A392QKI6"/>
<feature type="signal peptide" evidence="1">
    <location>
        <begin position="1"/>
        <end position="24"/>
    </location>
</feature>